<reference evidence="16" key="1">
    <citation type="submission" date="2013-09" db="EMBL/GenBank/DDBJ databases">
        <title>Corchorus olitorius genome sequencing.</title>
        <authorList>
            <person name="Alam M."/>
            <person name="Haque M.S."/>
            <person name="Islam M.S."/>
            <person name="Emdad E.M."/>
            <person name="Islam M.M."/>
            <person name="Ahmed B."/>
            <person name="Halim A."/>
            <person name="Hossen Q.M.M."/>
            <person name="Hossain M.Z."/>
            <person name="Ahmed R."/>
            <person name="Khan M.M."/>
            <person name="Islam R."/>
            <person name="Rashid M.M."/>
            <person name="Khan S.A."/>
            <person name="Rahman M.S."/>
            <person name="Alam M."/>
            <person name="Yahiya A.S."/>
            <person name="Khan M.S."/>
            <person name="Azam M.S."/>
            <person name="Haque T."/>
            <person name="Lashkar M.Z.H."/>
            <person name="Akhand A.I."/>
            <person name="Morshed G."/>
            <person name="Roy S."/>
            <person name="Uddin K.S."/>
            <person name="Rabeya T."/>
            <person name="Hossain A.S."/>
            <person name="Chowdhury A."/>
            <person name="Snigdha A.R."/>
            <person name="Mortoza M.S."/>
            <person name="Matin S.A."/>
            <person name="Hoque S.M.E."/>
            <person name="Islam M.K."/>
            <person name="Roy D.K."/>
            <person name="Haider R."/>
            <person name="Moosa M.M."/>
            <person name="Elias S.M."/>
            <person name="Hasan A.M."/>
            <person name="Jahan S."/>
            <person name="Shafiuddin M."/>
            <person name="Mahmood N."/>
            <person name="Shommy N.S."/>
        </authorList>
    </citation>
    <scope>NUCLEOTIDE SEQUENCE [LARGE SCALE GENOMIC DNA]</scope>
    <source>
        <strain evidence="16">cv. O-4</strain>
    </source>
</reference>
<evidence type="ECO:0000256" key="1">
    <source>
        <dbReference type="ARBA" id="ARBA00004251"/>
    </source>
</evidence>
<evidence type="ECO:0000256" key="9">
    <source>
        <dbReference type="ARBA" id="ARBA00023136"/>
    </source>
</evidence>
<dbReference type="OrthoDB" id="4691307at2759"/>
<dbReference type="PANTHER" id="PTHR48062">
    <property type="entry name" value="RECEPTOR-LIKE PROTEIN 14"/>
    <property type="match status" value="1"/>
</dbReference>
<keyword evidence="8 12" id="KW-1133">Transmembrane helix</keyword>
<proteinExistence type="inferred from homology"/>
<comment type="subcellular location">
    <subcellularLocation>
        <location evidence="1">Cell membrane</location>
        <topology evidence="1">Single-pass type I membrane protein</topology>
    </subcellularLocation>
</comment>
<feature type="domain" description="Leucine-rich repeat-containing N-terminal plant-type" evidence="14">
    <location>
        <begin position="25"/>
        <end position="71"/>
    </location>
</feature>
<evidence type="ECO:0000313" key="15">
    <source>
        <dbReference type="EMBL" id="OMP01446.1"/>
    </source>
</evidence>
<keyword evidence="16" id="KW-1185">Reference proteome</keyword>
<name>A0A1R3K2Y9_9ROSI</name>
<comment type="caution">
    <text evidence="15">The sequence shown here is derived from an EMBL/GenBank/DDBJ whole genome shotgun (WGS) entry which is preliminary data.</text>
</comment>
<comment type="similarity">
    <text evidence="2">Belongs to the RLP family.</text>
</comment>
<dbReference type="SUPFAM" id="SSF52058">
    <property type="entry name" value="L domain-like"/>
    <property type="match status" value="3"/>
</dbReference>
<dbReference type="PRINTS" id="PR00019">
    <property type="entry name" value="LEURICHRPT"/>
</dbReference>
<dbReference type="AlphaFoldDB" id="A0A1R3K2Y9"/>
<feature type="chain" id="PRO_5012887444" description="Leucine-rich repeat-containing N-terminal plant-type domain-containing protein" evidence="13">
    <location>
        <begin position="23"/>
        <end position="959"/>
    </location>
</feature>
<evidence type="ECO:0000256" key="12">
    <source>
        <dbReference type="SAM" id="Phobius"/>
    </source>
</evidence>
<keyword evidence="3" id="KW-1003">Cell membrane</keyword>
<dbReference type="PANTHER" id="PTHR48062:SF52">
    <property type="entry name" value="RECEPTOR-LIKE PROTEIN 8-RELATED"/>
    <property type="match status" value="1"/>
</dbReference>
<evidence type="ECO:0000256" key="11">
    <source>
        <dbReference type="ARBA" id="ARBA00023180"/>
    </source>
</evidence>
<dbReference type="EMBL" id="AWUE01014774">
    <property type="protein sequence ID" value="OMP01446.1"/>
    <property type="molecule type" value="Genomic_DNA"/>
</dbReference>
<keyword evidence="9 12" id="KW-0472">Membrane</keyword>
<dbReference type="GO" id="GO:0009791">
    <property type="term" value="P:post-embryonic development"/>
    <property type="evidence" value="ECO:0007669"/>
    <property type="project" value="UniProtKB-ARBA"/>
</dbReference>
<sequence length="959" mass="107252">MRKYNLLVLSFIILVFFEGCNGCLEEERKALLELKKAFVDDSHHSLLPSSWNIQDPESSSDCCSWERVTCNSTTGHVIELSLHELKLGEATSVNWNQISLFQKFEQLRVLNLSSNHLPNWNTTAGYSSFSRLQRLVTLDLTNNSFTNSILPSLSALSSLKILNLQSNCQNRFNNDIMKFLRALPSLTHIDLSNNNLEGPLIELGLCELKSLEELDLSSNHLEGTLPPCLNNLTSLKVLDLSWNLFNGNISSNLLSSLTSLEYIDVRHNYFQGMLSFNPTAYSSKLKVVILGMEATFGAQETNNLHVDIMENTTALSDQLEILGLSNCNLNSIPKVVYSLHQLKAVDLSHNKLKGKFPTCLLARNAQLGVLNLRNNSFAGSLYDLPPHLVCRNVVSLDISNNQFDGEIPEYIGKNFPNLKKLDFSKNSFEGDLTSSIGALKNLESLDLSFNNFTGEVPKELIADCTNLRVLVLSDNYLSGRIFSAYFNLSNLQYLKLNNNHFTGSLTDVKLELLEQLQVLDVSNNNLTGIIPRSFANLHSSLGLLNMKHNSFEGHFPCGQNLWSSIYVVDLSDNLFSGSLPACFGSDQLRALSLEGNRFTGSIPIPLFNSTYLTVLNLRNNRLSGSIPEDLVGIPNIRILLLANNGLSCSIPENLCNLKHISMLDLSHNSFSGSIPSCFNNITFGWSRSMLLGVGDVPTRLNWLFEATSYSVFSVKYVSDNNLHKEHSVDFYSSYWINLEVEIDFITKYSLLSYKGGGILEYMSGLDLSGNNLTGTIPWIFGDLSSIHALNLSHNHLTGPIPISLSNLSEIESLDLSYNNLSGKIPFDLSRLHSLGAFNVSHNNLSGEIPYVPHLDTFDESSYEGNPFLCGKPLPKSCTSSVDDGDEPGQSASSAGSEGKWYEVDRISFFASLAATYIMVLLGFVTILYINPYWRRRWFNFIQHLIDSCYYYVYRFFYYH</sequence>
<dbReference type="SMART" id="SM00369">
    <property type="entry name" value="LRR_TYP"/>
    <property type="match status" value="11"/>
</dbReference>
<evidence type="ECO:0000259" key="14">
    <source>
        <dbReference type="Pfam" id="PF08263"/>
    </source>
</evidence>
<dbReference type="FunFam" id="3.80.10.10:FF:000233">
    <property type="entry name" value="Leucine-rich repeat receptor-like protein kinase TDR"/>
    <property type="match status" value="1"/>
</dbReference>
<keyword evidence="11" id="KW-0325">Glycoprotein</keyword>
<evidence type="ECO:0000256" key="10">
    <source>
        <dbReference type="ARBA" id="ARBA00023170"/>
    </source>
</evidence>
<keyword evidence="6 13" id="KW-0732">Signal</keyword>
<feature type="transmembrane region" description="Helical" evidence="12">
    <location>
        <begin position="906"/>
        <end position="929"/>
    </location>
</feature>
<gene>
    <name evidence="15" type="ORF">COLO4_11877</name>
</gene>
<evidence type="ECO:0000256" key="8">
    <source>
        <dbReference type="ARBA" id="ARBA00022989"/>
    </source>
</evidence>
<dbReference type="FunFam" id="3.80.10.10:FF:000111">
    <property type="entry name" value="LRR receptor-like serine/threonine-protein kinase ERECTA"/>
    <property type="match status" value="1"/>
</dbReference>
<evidence type="ECO:0000256" key="2">
    <source>
        <dbReference type="ARBA" id="ARBA00009592"/>
    </source>
</evidence>
<keyword evidence="10" id="KW-0675">Receptor</keyword>
<accession>A0A1R3K2Y9</accession>
<dbReference type="InterPro" id="IPR013210">
    <property type="entry name" value="LRR_N_plant-typ"/>
</dbReference>
<keyword evidence="4" id="KW-0433">Leucine-rich repeat</keyword>
<dbReference type="Pfam" id="PF13855">
    <property type="entry name" value="LRR_8"/>
    <property type="match status" value="3"/>
</dbReference>
<organism evidence="15 16">
    <name type="scientific">Corchorus olitorius</name>
    <dbReference type="NCBI Taxonomy" id="93759"/>
    <lineage>
        <taxon>Eukaryota</taxon>
        <taxon>Viridiplantae</taxon>
        <taxon>Streptophyta</taxon>
        <taxon>Embryophyta</taxon>
        <taxon>Tracheophyta</taxon>
        <taxon>Spermatophyta</taxon>
        <taxon>Magnoliopsida</taxon>
        <taxon>eudicotyledons</taxon>
        <taxon>Gunneridae</taxon>
        <taxon>Pentapetalae</taxon>
        <taxon>rosids</taxon>
        <taxon>malvids</taxon>
        <taxon>Malvales</taxon>
        <taxon>Malvaceae</taxon>
        <taxon>Grewioideae</taxon>
        <taxon>Apeibeae</taxon>
        <taxon>Corchorus</taxon>
    </lineage>
</organism>
<dbReference type="InterPro" id="IPR001611">
    <property type="entry name" value="Leu-rich_rpt"/>
</dbReference>
<keyword evidence="7" id="KW-0677">Repeat</keyword>
<dbReference type="Pfam" id="PF08263">
    <property type="entry name" value="LRRNT_2"/>
    <property type="match status" value="1"/>
</dbReference>
<evidence type="ECO:0000256" key="13">
    <source>
        <dbReference type="SAM" id="SignalP"/>
    </source>
</evidence>
<dbReference type="Pfam" id="PF00560">
    <property type="entry name" value="LRR_1"/>
    <property type="match status" value="8"/>
</dbReference>
<protein>
    <recommendedName>
        <fullName evidence="14">Leucine-rich repeat-containing N-terminal plant-type domain-containing protein</fullName>
    </recommendedName>
</protein>
<dbReference type="GO" id="GO:0005886">
    <property type="term" value="C:plasma membrane"/>
    <property type="evidence" value="ECO:0007669"/>
    <property type="project" value="UniProtKB-SubCell"/>
</dbReference>
<evidence type="ECO:0000256" key="7">
    <source>
        <dbReference type="ARBA" id="ARBA00022737"/>
    </source>
</evidence>
<dbReference type="InterPro" id="IPR051502">
    <property type="entry name" value="RLP_Defense_Trigger"/>
</dbReference>
<evidence type="ECO:0000256" key="4">
    <source>
        <dbReference type="ARBA" id="ARBA00022614"/>
    </source>
</evidence>
<evidence type="ECO:0000256" key="5">
    <source>
        <dbReference type="ARBA" id="ARBA00022692"/>
    </source>
</evidence>
<dbReference type="InterPro" id="IPR032675">
    <property type="entry name" value="LRR_dom_sf"/>
</dbReference>
<dbReference type="Gene3D" id="3.80.10.10">
    <property type="entry name" value="Ribonuclease Inhibitor"/>
    <property type="match status" value="4"/>
</dbReference>
<feature type="signal peptide" evidence="13">
    <location>
        <begin position="1"/>
        <end position="22"/>
    </location>
</feature>
<dbReference type="Proteomes" id="UP000187203">
    <property type="component" value="Unassembled WGS sequence"/>
</dbReference>
<evidence type="ECO:0000256" key="6">
    <source>
        <dbReference type="ARBA" id="ARBA00022729"/>
    </source>
</evidence>
<evidence type="ECO:0000256" key="3">
    <source>
        <dbReference type="ARBA" id="ARBA00022475"/>
    </source>
</evidence>
<keyword evidence="5 12" id="KW-0812">Transmembrane</keyword>
<dbReference type="InterPro" id="IPR003591">
    <property type="entry name" value="Leu-rich_rpt_typical-subtyp"/>
</dbReference>
<evidence type="ECO:0000313" key="16">
    <source>
        <dbReference type="Proteomes" id="UP000187203"/>
    </source>
</evidence>
<dbReference type="STRING" id="93759.A0A1R3K2Y9"/>